<dbReference type="EMBL" id="APAU02000009">
    <property type="protein sequence ID" value="EUB63028.1"/>
    <property type="molecule type" value="Genomic_DNA"/>
</dbReference>
<feature type="domain" description="A20-type" evidence="6">
    <location>
        <begin position="39"/>
        <end position="73"/>
    </location>
</feature>
<keyword evidence="2 4" id="KW-0863">Zinc-finger</keyword>
<gene>
    <name evidence="8" type="ORF">EGR_02122</name>
</gene>
<organism evidence="8 9">
    <name type="scientific">Echinococcus granulosus</name>
    <name type="common">Hydatid tapeworm</name>
    <dbReference type="NCBI Taxonomy" id="6210"/>
    <lineage>
        <taxon>Eukaryota</taxon>
        <taxon>Metazoa</taxon>
        <taxon>Spiralia</taxon>
        <taxon>Lophotrochozoa</taxon>
        <taxon>Platyhelminthes</taxon>
        <taxon>Cestoda</taxon>
        <taxon>Eucestoda</taxon>
        <taxon>Cyclophyllidea</taxon>
        <taxon>Taeniidae</taxon>
        <taxon>Echinococcus</taxon>
        <taxon>Echinococcus granulosus group</taxon>
    </lineage>
</organism>
<dbReference type="Pfam" id="PF01428">
    <property type="entry name" value="zf-AN1"/>
    <property type="match status" value="1"/>
</dbReference>
<dbReference type="Gene3D" id="1.20.5.4770">
    <property type="match status" value="1"/>
</dbReference>
<dbReference type="InterPro" id="IPR000058">
    <property type="entry name" value="Znf_AN1"/>
</dbReference>
<dbReference type="SUPFAM" id="SSF118310">
    <property type="entry name" value="AN1-like Zinc finger"/>
    <property type="match status" value="1"/>
</dbReference>
<dbReference type="OMA" id="NPEVRCP"/>
<keyword evidence="5" id="KW-0732">Signal</keyword>
<dbReference type="GO" id="GO:0003677">
    <property type="term" value="F:DNA binding"/>
    <property type="evidence" value="ECO:0007669"/>
    <property type="project" value="InterPro"/>
</dbReference>
<dbReference type="FunFam" id="4.10.1110.10:FF:000001">
    <property type="entry name" value="Zinc finger AN1-type containing 6"/>
    <property type="match status" value="1"/>
</dbReference>
<evidence type="ECO:0000256" key="2">
    <source>
        <dbReference type="ARBA" id="ARBA00022771"/>
    </source>
</evidence>
<accession>W6UP64</accession>
<dbReference type="OrthoDB" id="428577at2759"/>
<evidence type="ECO:0000313" key="9">
    <source>
        <dbReference type="Proteomes" id="UP000019149"/>
    </source>
</evidence>
<dbReference type="GO" id="GO:0008270">
    <property type="term" value="F:zinc ion binding"/>
    <property type="evidence" value="ECO:0007669"/>
    <property type="project" value="UniProtKB-KW"/>
</dbReference>
<keyword evidence="3" id="KW-0862">Zinc</keyword>
<evidence type="ECO:0000256" key="4">
    <source>
        <dbReference type="PROSITE-ProRule" id="PRU00449"/>
    </source>
</evidence>
<feature type="chain" id="PRO_5004882272" evidence="5">
    <location>
        <begin position="25"/>
        <end position="218"/>
    </location>
</feature>
<protein>
    <submittedName>
        <fullName evidence="8">Zinc finger A20 and AN1 domain-containing stress-associated protein</fullName>
    </submittedName>
</protein>
<sequence length="218" mass="24457">MAPKASFRQLDYFLLVGFPVGAFAALEMNNKTPEVESETASKNLCKRGCGFYGSVQFNNMCSKCYQEFLKSEKSTQTSKNVSATYPPLTPNQSVLLNDLDILKKASLSRPETFACKRKLPASESSESLFSVASSESETVPGTDLINIPKVHAQRTVNRCQKCKKRVGLTGFQCRCEGLFCALHRYSDQHDCTFDYRKQGQDQIARDNPEVRCPKIRKI</sequence>
<dbReference type="InterPro" id="IPR050652">
    <property type="entry name" value="AN1_A20_ZnFinger"/>
</dbReference>
<dbReference type="Gene3D" id="4.10.1110.10">
    <property type="entry name" value="AN1-like Zinc finger"/>
    <property type="match status" value="1"/>
</dbReference>
<reference evidence="8 9" key="1">
    <citation type="journal article" date="2013" name="Nat. Genet.">
        <title>The genome of the hydatid tapeworm Echinococcus granulosus.</title>
        <authorList>
            <person name="Zheng H."/>
            <person name="Zhang W."/>
            <person name="Zhang L."/>
            <person name="Zhang Z."/>
            <person name="Li J."/>
            <person name="Lu G."/>
            <person name="Zhu Y."/>
            <person name="Wang Y."/>
            <person name="Huang Y."/>
            <person name="Liu J."/>
            <person name="Kang H."/>
            <person name="Chen J."/>
            <person name="Wang L."/>
            <person name="Chen A."/>
            <person name="Yu S."/>
            <person name="Gao Z."/>
            <person name="Jin L."/>
            <person name="Gu W."/>
            <person name="Wang Z."/>
            <person name="Zhao L."/>
            <person name="Shi B."/>
            <person name="Wen H."/>
            <person name="Lin R."/>
            <person name="Jones M.K."/>
            <person name="Brejova B."/>
            <person name="Vinar T."/>
            <person name="Zhao G."/>
            <person name="McManus D.P."/>
            <person name="Chen Z."/>
            <person name="Zhou Y."/>
            <person name="Wang S."/>
        </authorList>
    </citation>
    <scope>NUCLEOTIDE SEQUENCE [LARGE SCALE GENOMIC DNA]</scope>
</reference>
<dbReference type="Proteomes" id="UP000019149">
    <property type="component" value="Unassembled WGS sequence"/>
</dbReference>
<dbReference type="CTD" id="36337837"/>
<evidence type="ECO:0000256" key="5">
    <source>
        <dbReference type="SAM" id="SignalP"/>
    </source>
</evidence>
<dbReference type="GeneID" id="36337837"/>
<dbReference type="PROSITE" id="PS51039">
    <property type="entry name" value="ZF_AN1"/>
    <property type="match status" value="1"/>
</dbReference>
<dbReference type="KEGG" id="egl:EGR_02122"/>
<feature type="domain" description="AN1-type" evidence="7">
    <location>
        <begin position="153"/>
        <end position="199"/>
    </location>
</feature>
<dbReference type="SMART" id="SM00259">
    <property type="entry name" value="ZnF_A20"/>
    <property type="match status" value="1"/>
</dbReference>
<name>W6UP64_ECHGR</name>
<proteinExistence type="predicted"/>
<comment type="caution">
    <text evidence="8">The sequence shown here is derived from an EMBL/GenBank/DDBJ whole genome shotgun (WGS) entry which is preliminary data.</text>
</comment>
<evidence type="ECO:0000256" key="3">
    <source>
        <dbReference type="ARBA" id="ARBA00022833"/>
    </source>
</evidence>
<dbReference type="STRING" id="6210.W6UP64"/>
<feature type="signal peptide" evidence="5">
    <location>
        <begin position="1"/>
        <end position="24"/>
    </location>
</feature>
<keyword evidence="1" id="KW-0479">Metal-binding</keyword>
<dbReference type="SUPFAM" id="SSF57716">
    <property type="entry name" value="Glucocorticoid receptor-like (DNA-binding domain)"/>
    <property type="match status" value="1"/>
</dbReference>
<evidence type="ECO:0000256" key="1">
    <source>
        <dbReference type="ARBA" id="ARBA00022723"/>
    </source>
</evidence>
<evidence type="ECO:0000259" key="7">
    <source>
        <dbReference type="PROSITE" id="PS51039"/>
    </source>
</evidence>
<dbReference type="Pfam" id="PF01754">
    <property type="entry name" value="zf-A20"/>
    <property type="match status" value="1"/>
</dbReference>
<dbReference type="SMART" id="SM00154">
    <property type="entry name" value="ZnF_AN1"/>
    <property type="match status" value="1"/>
</dbReference>
<dbReference type="PROSITE" id="PS51036">
    <property type="entry name" value="ZF_A20"/>
    <property type="match status" value="1"/>
</dbReference>
<evidence type="ECO:0000313" key="8">
    <source>
        <dbReference type="EMBL" id="EUB63028.1"/>
    </source>
</evidence>
<dbReference type="AlphaFoldDB" id="W6UP64"/>
<dbReference type="PANTHER" id="PTHR10634:SF149">
    <property type="entry name" value="AN1-TYPE DOMAIN-CONTAINING PROTEIN-RELATED"/>
    <property type="match status" value="1"/>
</dbReference>
<dbReference type="InterPro" id="IPR035896">
    <property type="entry name" value="AN1-like_Znf"/>
</dbReference>
<keyword evidence="9" id="KW-1185">Reference proteome</keyword>
<dbReference type="RefSeq" id="XP_024354224.1">
    <property type="nucleotide sequence ID" value="XM_024491371.1"/>
</dbReference>
<dbReference type="InterPro" id="IPR002653">
    <property type="entry name" value="Znf_A20"/>
</dbReference>
<evidence type="ECO:0000259" key="6">
    <source>
        <dbReference type="PROSITE" id="PS51036"/>
    </source>
</evidence>
<dbReference type="PANTHER" id="PTHR10634">
    <property type="entry name" value="AN1-TYPE ZINC FINGER PROTEIN"/>
    <property type="match status" value="1"/>
</dbReference>